<organism evidence="2 3">
    <name type="scientific">Halalkalibacter alkalisediminis</name>
    <dbReference type="NCBI Taxonomy" id="935616"/>
    <lineage>
        <taxon>Bacteria</taxon>
        <taxon>Bacillati</taxon>
        <taxon>Bacillota</taxon>
        <taxon>Bacilli</taxon>
        <taxon>Bacillales</taxon>
        <taxon>Bacillaceae</taxon>
        <taxon>Halalkalibacter</taxon>
    </lineage>
</organism>
<keyword evidence="3" id="KW-1185">Reference proteome</keyword>
<keyword evidence="1" id="KW-1133">Transmembrane helix</keyword>
<protein>
    <submittedName>
        <fullName evidence="2">YpmS family protein</fullName>
    </submittedName>
</protein>
<dbReference type="EMBL" id="JBHLTR010000082">
    <property type="protein sequence ID" value="MFC0561785.1"/>
    <property type="molecule type" value="Genomic_DNA"/>
</dbReference>
<evidence type="ECO:0000313" key="3">
    <source>
        <dbReference type="Proteomes" id="UP001589833"/>
    </source>
</evidence>
<name>A0ABV6NLZ2_9BACI</name>
<accession>A0ABV6NLZ2</accession>
<evidence type="ECO:0000256" key="1">
    <source>
        <dbReference type="SAM" id="Phobius"/>
    </source>
</evidence>
<sequence>MRKNANKWKIAFFTLSGLVLLLVITVVLLFYKHFPEVSEDHFIQQSPSMDEATFTIQTNKGRLNSLIASRIEQTPSEISYMVELQEDKVQFRSAFRVLGQEIPVTVNFLPEVVANGDLLLKVETFSLGLLSLPVEQVLQLISGWIDFADWVVTYPVDRLVEIKVTEIRVNEKDTMHFRFTRFDLEQDIIELEMIVE</sequence>
<proteinExistence type="predicted"/>
<gene>
    <name evidence="2" type="ORF">ACFFH4_23160</name>
</gene>
<dbReference type="RefSeq" id="WP_273843796.1">
    <property type="nucleotide sequence ID" value="NZ_JAQQWT010000007.1"/>
</dbReference>
<evidence type="ECO:0000313" key="2">
    <source>
        <dbReference type="EMBL" id="MFC0561785.1"/>
    </source>
</evidence>
<dbReference type="Proteomes" id="UP001589833">
    <property type="component" value="Unassembled WGS sequence"/>
</dbReference>
<keyword evidence="1" id="KW-0472">Membrane</keyword>
<keyword evidence="1" id="KW-0812">Transmembrane</keyword>
<comment type="caution">
    <text evidence="2">The sequence shown here is derived from an EMBL/GenBank/DDBJ whole genome shotgun (WGS) entry which is preliminary data.</text>
</comment>
<feature type="transmembrane region" description="Helical" evidence="1">
    <location>
        <begin position="12"/>
        <end position="31"/>
    </location>
</feature>
<reference evidence="2 3" key="1">
    <citation type="submission" date="2024-09" db="EMBL/GenBank/DDBJ databases">
        <authorList>
            <person name="Sun Q."/>
            <person name="Mori K."/>
        </authorList>
    </citation>
    <scope>NUCLEOTIDE SEQUENCE [LARGE SCALE GENOMIC DNA]</scope>
    <source>
        <strain evidence="2 3">NCAIM B.02301</strain>
    </source>
</reference>
<dbReference type="Pfam" id="PF09911">
    <property type="entry name" value="DUF2140"/>
    <property type="match status" value="1"/>
</dbReference>
<dbReference type="InterPro" id="IPR018672">
    <property type="entry name" value="DUF2140"/>
</dbReference>